<dbReference type="Pfam" id="PF00679">
    <property type="entry name" value="EFG_C"/>
    <property type="match status" value="1"/>
</dbReference>
<dbReference type="Gene3D" id="3.40.50.300">
    <property type="entry name" value="P-loop containing nucleotide triphosphate hydrolases"/>
    <property type="match status" value="2"/>
</dbReference>
<dbReference type="InterPro" id="IPR026350">
    <property type="entry name" value="GxxExxY"/>
</dbReference>
<dbReference type="CDD" id="cd03709">
    <property type="entry name" value="lepA_C"/>
    <property type="match status" value="1"/>
</dbReference>
<evidence type="ECO:0000256" key="6">
    <source>
        <dbReference type="ARBA" id="ARBA00023134"/>
    </source>
</evidence>
<evidence type="ECO:0000256" key="10">
    <source>
        <dbReference type="ARBA" id="ARBA00061052"/>
    </source>
</evidence>
<dbReference type="HAMAP" id="MF_00071">
    <property type="entry name" value="LepA"/>
    <property type="match status" value="1"/>
</dbReference>
<dbReference type="FunFam" id="3.30.70.870:FF:000004">
    <property type="entry name" value="Translation factor GUF1, mitochondrial"/>
    <property type="match status" value="1"/>
</dbReference>
<evidence type="ECO:0000256" key="11">
    <source>
        <dbReference type="ARBA" id="ARBA00066744"/>
    </source>
</evidence>
<evidence type="ECO:0000256" key="9">
    <source>
        <dbReference type="ARBA" id="ARBA00057626"/>
    </source>
</evidence>
<dbReference type="PROSITE" id="PS00301">
    <property type="entry name" value="G_TR_1"/>
    <property type="match status" value="1"/>
</dbReference>
<dbReference type="FunFam" id="2.40.30.10:FF:000015">
    <property type="entry name" value="Translation factor GUF1, mitochondrial"/>
    <property type="match status" value="1"/>
</dbReference>
<keyword evidence="2 12" id="KW-1003">Cell membrane</keyword>
<dbReference type="InterPro" id="IPR035654">
    <property type="entry name" value="LepA_IV"/>
</dbReference>
<evidence type="ECO:0000313" key="15">
    <source>
        <dbReference type="EMBL" id="OGD66293.1"/>
    </source>
</evidence>
<dbReference type="InterPro" id="IPR038363">
    <property type="entry name" value="LepA_C_sf"/>
</dbReference>
<evidence type="ECO:0000259" key="14">
    <source>
        <dbReference type="PROSITE" id="PS51722"/>
    </source>
</evidence>
<dbReference type="PANTHER" id="PTHR43512">
    <property type="entry name" value="TRANSLATION FACTOR GUF1-RELATED"/>
    <property type="match status" value="1"/>
</dbReference>
<comment type="subcellular location">
    <subcellularLocation>
        <location evidence="12">Cell membrane</location>
        <topology evidence="12">Peripheral membrane protein</topology>
        <orientation evidence="12">Cytoplasmic side</orientation>
    </subcellularLocation>
</comment>
<evidence type="ECO:0000256" key="5">
    <source>
        <dbReference type="ARBA" id="ARBA00022917"/>
    </source>
</evidence>
<dbReference type="InterPro" id="IPR000640">
    <property type="entry name" value="EFG_V-like"/>
</dbReference>
<dbReference type="InterPro" id="IPR031157">
    <property type="entry name" value="G_TR_CS"/>
</dbReference>
<evidence type="ECO:0000256" key="13">
    <source>
        <dbReference type="SAM" id="MobiDB-lite"/>
    </source>
</evidence>
<dbReference type="GO" id="GO:0003746">
    <property type="term" value="F:translation elongation factor activity"/>
    <property type="evidence" value="ECO:0007669"/>
    <property type="project" value="UniProtKB-UniRule"/>
</dbReference>
<feature type="region of interest" description="Disordered" evidence="13">
    <location>
        <begin position="543"/>
        <end position="567"/>
    </location>
</feature>
<dbReference type="EMBL" id="MEZV01000040">
    <property type="protein sequence ID" value="OGD66293.1"/>
    <property type="molecule type" value="Genomic_DNA"/>
</dbReference>
<dbReference type="InterPro" id="IPR013842">
    <property type="entry name" value="LepA_CTD"/>
</dbReference>
<evidence type="ECO:0000256" key="8">
    <source>
        <dbReference type="ARBA" id="ARBA00050293"/>
    </source>
</evidence>
<dbReference type="InterPro" id="IPR005225">
    <property type="entry name" value="Small_GTP-bd"/>
</dbReference>
<comment type="caution">
    <text evidence="15">The sequence shown here is derived from an EMBL/GenBank/DDBJ whole genome shotgun (WGS) entry which is preliminary data.</text>
</comment>
<evidence type="ECO:0000256" key="4">
    <source>
        <dbReference type="ARBA" id="ARBA00022801"/>
    </source>
</evidence>
<evidence type="ECO:0000256" key="1">
    <source>
        <dbReference type="ARBA" id="ARBA00005454"/>
    </source>
</evidence>
<dbReference type="PANTHER" id="PTHR43512:SF4">
    <property type="entry name" value="TRANSLATION FACTOR GUF1 HOMOLOG, CHLOROPLASTIC"/>
    <property type="match status" value="1"/>
</dbReference>
<feature type="binding site" evidence="12">
    <location>
        <begin position="283"/>
        <end position="286"/>
    </location>
    <ligand>
        <name>GTP</name>
        <dbReference type="ChEBI" id="CHEBI:37565"/>
    </ligand>
</feature>
<keyword evidence="3 12" id="KW-0547">Nucleotide-binding</keyword>
<comment type="similarity">
    <text evidence="1 12">Belongs to the TRAFAC class translation factor GTPase superfamily. Classic translation factor GTPase family. LepA subfamily.</text>
</comment>
<dbReference type="SUPFAM" id="SSF54980">
    <property type="entry name" value="EF-G C-terminal domain-like"/>
    <property type="match status" value="2"/>
</dbReference>
<dbReference type="Pfam" id="PF13366">
    <property type="entry name" value="PDDEXK_3"/>
    <property type="match status" value="1"/>
</dbReference>
<evidence type="ECO:0000256" key="2">
    <source>
        <dbReference type="ARBA" id="ARBA00022475"/>
    </source>
</evidence>
<dbReference type="Pfam" id="PF06421">
    <property type="entry name" value="LepA_C"/>
    <property type="match status" value="1"/>
</dbReference>
<sequence length="765" mass="86142">MHQSNIRNFCIIAHVDHGKSTLADRFLELTHTVESRNMREQYLDRMDLERERGITIKLQPVRMLYRASRTYADSTLNDADDKLLYKDLTYKIRGVIFKVKKELGLGHKESVYQNAIEQEFKNINLNFEKEKVIDIFYGEKKVGTYRPDFVIDGKIILELKALPFIGRNEEKQIWTYLKGSSYRLLLLVNFSPSDVYIKRIVYDTARFPRESASSQRESAQVEYILNLIDTPGHVDFSYEVSRSLAAVEGAILLVDATQGIQAQTLANLHQAQILGLDIIPVVNKIDLANADVETTTSELANLLKIDESKILKASGKTGEGVEDILNTVVECIKSPKGEPEKPLRALIFDSNYDSYRGVVAYVRIIDGEVKKGDKIKFMTTGTSDEVLEVGYFSPDYTPKNSLSSGEIGYIVTGLKEVSQAKVGDTITQAQTHADNKIHADLRGQFQRQSALVPLEGYKEVKPMVFAGIYTVDGEINKLRDSLGKLKLNDASLVYEPENSKAFGYGFRCGFLGTLHLEIIKERLEREYGLNLIITTPQVEFRRSSAPAPTRPEYSRGGKVEGSSPRESAGYEEPWAKVEIVTPQQYIGQIMDLLNNVRGMYKSTDYIGDRVILNYEAPLSSIIVGFYDKLKSVSSGYASLNYEPIGYREGDLVKMDILIAGEEVDVLSQIVHKSQLLPKAQAITKRLKELIPRQWFEVSLQAAVGGKILAREDIPAMKKDVTGYLYGGDISRKKKLWAKQAKGKKKMKKLGKVDIPSDVFINLLKY</sequence>
<dbReference type="GO" id="GO:0043022">
    <property type="term" value="F:ribosome binding"/>
    <property type="evidence" value="ECO:0007669"/>
    <property type="project" value="UniProtKB-UniRule"/>
</dbReference>
<dbReference type="Gene3D" id="3.30.70.2570">
    <property type="entry name" value="Elongation factor 4, C-terminal domain"/>
    <property type="match status" value="1"/>
</dbReference>
<proteinExistence type="inferred from homology"/>
<accession>A0A1F5EFY8</accession>
<comment type="function">
    <text evidence="9 12">Required for accurate and efficient protein synthesis under certain stress conditions. May act as a fidelity factor of the translation reaction, by catalyzing a one-codon backward translocation of tRNAs on improperly translocated ribosomes. Back-translocation proceeds from a post-translocation (POST) complex to a pre-translocation (PRE) complex, thus giving elongation factor G a second chance to translocate the tRNAs correctly. Binds to ribosomes in a GTP-dependent manner.</text>
</comment>
<dbReference type="Gene3D" id="3.30.70.240">
    <property type="match status" value="1"/>
</dbReference>
<dbReference type="NCBIfam" id="TIGR04256">
    <property type="entry name" value="GxxExxY"/>
    <property type="match status" value="1"/>
</dbReference>
<evidence type="ECO:0000313" key="16">
    <source>
        <dbReference type="Proteomes" id="UP000176451"/>
    </source>
</evidence>
<dbReference type="STRING" id="1797469.A3F08_02330"/>
<reference evidence="15 16" key="1">
    <citation type="journal article" date="2016" name="Nat. Commun.">
        <title>Thousands of microbial genomes shed light on interconnected biogeochemical processes in an aquifer system.</title>
        <authorList>
            <person name="Anantharaman K."/>
            <person name="Brown C.T."/>
            <person name="Hug L.A."/>
            <person name="Sharon I."/>
            <person name="Castelle C.J."/>
            <person name="Probst A.J."/>
            <person name="Thomas B.C."/>
            <person name="Singh A."/>
            <person name="Wilkins M.J."/>
            <person name="Karaoz U."/>
            <person name="Brodie E.L."/>
            <person name="Williams K.H."/>
            <person name="Hubbard S.S."/>
            <person name="Banfield J.F."/>
        </authorList>
    </citation>
    <scope>NUCLEOTIDE SEQUENCE [LARGE SCALE GENOMIC DNA]</scope>
</reference>
<dbReference type="CDD" id="cd03699">
    <property type="entry name" value="EF4_II"/>
    <property type="match status" value="1"/>
</dbReference>
<keyword evidence="4 12" id="KW-0378">Hydrolase</keyword>
<dbReference type="SMART" id="SM00838">
    <property type="entry name" value="EFG_C"/>
    <property type="match status" value="1"/>
</dbReference>
<dbReference type="NCBIfam" id="TIGR01393">
    <property type="entry name" value="lepA"/>
    <property type="match status" value="1"/>
</dbReference>
<dbReference type="SUPFAM" id="SSF52540">
    <property type="entry name" value="P-loop containing nucleoside triphosphate hydrolases"/>
    <property type="match status" value="1"/>
</dbReference>
<dbReference type="PROSITE" id="PS51722">
    <property type="entry name" value="G_TR_2"/>
    <property type="match status" value="1"/>
</dbReference>
<protein>
    <recommendedName>
        <fullName evidence="11 12">Elongation factor 4</fullName>
        <shortName evidence="12">EF-4</shortName>
        <ecNumber evidence="11 12">3.6.5.n1</ecNumber>
    </recommendedName>
    <alternativeName>
        <fullName evidence="12">Ribosomal back-translocase LepA</fullName>
    </alternativeName>
</protein>
<dbReference type="Pfam" id="PF03144">
    <property type="entry name" value="GTP_EFTU_D2"/>
    <property type="match status" value="1"/>
</dbReference>
<dbReference type="GO" id="GO:0005525">
    <property type="term" value="F:GTP binding"/>
    <property type="evidence" value="ECO:0007669"/>
    <property type="project" value="UniProtKB-UniRule"/>
</dbReference>
<evidence type="ECO:0000256" key="12">
    <source>
        <dbReference type="HAMAP-Rule" id="MF_00071"/>
    </source>
</evidence>
<feature type="domain" description="Tr-type G" evidence="14">
    <location>
        <begin position="4"/>
        <end position="336"/>
    </location>
</feature>
<organism evidence="15 16">
    <name type="scientific">Candidatus Berkelbacteria bacterium RIFCSPHIGHO2_12_FULL_36_9</name>
    <dbReference type="NCBI Taxonomy" id="1797469"/>
    <lineage>
        <taxon>Bacteria</taxon>
        <taxon>Candidatus Berkelbacteria</taxon>
    </lineage>
</organism>
<dbReference type="InterPro" id="IPR027417">
    <property type="entry name" value="P-loop_NTPase"/>
</dbReference>
<dbReference type="FunFam" id="3.30.70.2570:FF:000001">
    <property type="entry name" value="Translation factor GUF1, mitochondrial"/>
    <property type="match status" value="1"/>
</dbReference>
<dbReference type="Proteomes" id="UP000176451">
    <property type="component" value="Unassembled WGS sequence"/>
</dbReference>
<dbReference type="NCBIfam" id="TIGR00231">
    <property type="entry name" value="small_GTP"/>
    <property type="match status" value="1"/>
</dbReference>
<keyword evidence="5 12" id="KW-0648">Protein biosynthesis</keyword>
<dbReference type="InterPro" id="IPR000795">
    <property type="entry name" value="T_Tr_GTP-bd_dom"/>
</dbReference>
<keyword evidence="6 12" id="KW-0342">GTP-binding</keyword>
<dbReference type="InterPro" id="IPR006297">
    <property type="entry name" value="EF-4"/>
</dbReference>
<dbReference type="Gene3D" id="2.40.30.10">
    <property type="entry name" value="Translation factors"/>
    <property type="match status" value="1"/>
</dbReference>
<dbReference type="EC" id="3.6.5.n1" evidence="11 12"/>
<dbReference type="InterPro" id="IPR035647">
    <property type="entry name" value="EFG_III/V"/>
</dbReference>
<dbReference type="GO" id="GO:0005886">
    <property type="term" value="C:plasma membrane"/>
    <property type="evidence" value="ECO:0007669"/>
    <property type="project" value="UniProtKB-SubCell"/>
</dbReference>
<name>A0A1F5EFY8_9BACT</name>
<feature type="binding site" evidence="12">
    <location>
        <begin position="16"/>
        <end position="21"/>
    </location>
    <ligand>
        <name>GTP</name>
        <dbReference type="ChEBI" id="CHEBI:37565"/>
    </ligand>
</feature>
<dbReference type="CDD" id="cd16260">
    <property type="entry name" value="EF4_III"/>
    <property type="match status" value="1"/>
</dbReference>
<comment type="similarity">
    <text evidence="10">Belongs to the GTP-binding elongation factor family. LepA subfamily.</text>
</comment>
<evidence type="ECO:0000256" key="3">
    <source>
        <dbReference type="ARBA" id="ARBA00022741"/>
    </source>
</evidence>
<dbReference type="Pfam" id="PF00009">
    <property type="entry name" value="GTP_EFTU"/>
    <property type="match status" value="2"/>
</dbReference>
<dbReference type="GO" id="GO:0003924">
    <property type="term" value="F:GTPase activity"/>
    <property type="evidence" value="ECO:0007669"/>
    <property type="project" value="UniProtKB-UniRule"/>
</dbReference>
<gene>
    <name evidence="12" type="primary">lepA</name>
    <name evidence="15" type="ORF">A3F08_02330</name>
</gene>
<comment type="catalytic activity">
    <reaction evidence="8 12">
        <text>GTP + H2O = GDP + phosphate + H(+)</text>
        <dbReference type="Rhea" id="RHEA:19669"/>
        <dbReference type="ChEBI" id="CHEBI:15377"/>
        <dbReference type="ChEBI" id="CHEBI:15378"/>
        <dbReference type="ChEBI" id="CHEBI:37565"/>
        <dbReference type="ChEBI" id="CHEBI:43474"/>
        <dbReference type="ChEBI" id="CHEBI:58189"/>
        <dbReference type="EC" id="3.6.5.n1"/>
    </reaction>
</comment>
<dbReference type="InterPro" id="IPR004161">
    <property type="entry name" value="EFTu-like_2"/>
</dbReference>
<keyword evidence="7 12" id="KW-0472">Membrane</keyword>
<dbReference type="Gene3D" id="3.30.70.870">
    <property type="entry name" value="Elongation Factor G (Translational Gtpase), domain 3"/>
    <property type="match status" value="1"/>
</dbReference>
<evidence type="ECO:0000256" key="7">
    <source>
        <dbReference type="ARBA" id="ARBA00023136"/>
    </source>
</evidence>
<dbReference type="GO" id="GO:0045727">
    <property type="term" value="P:positive regulation of translation"/>
    <property type="evidence" value="ECO:0007669"/>
    <property type="project" value="UniProtKB-UniRule"/>
</dbReference>
<dbReference type="AlphaFoldDB" id="A0A1F5EFY8"/>